<keyword evidence="3" id="KW-0812">Transmembrane</keyword>
<dbReference type="PRINTS" id="PR00001">
    <property type="entry name" value="GLABLOOD"/>
</dbReference>
<keyword evidence="3" id="KW-1133">Transmembrane helix</keyword>
<dbReference type="InterPro" id="IPR000294">
    <property type="entry name" value="GLA_domain"/>
</dbReference>
<evidence type="ECO:0000256" key="1">
    <source>
        <dbReference type="ARBA" id="ARBA00023157"/>
    </source>
</evidence>
<feature type="transmembrane region" description="Helical" evidence="3">
    <location>
        <begin position="155"/>
        <end position="176"/>
    </location>
</feature>
<dbReference type="AlphaFoldDB" id="A0AAY5L5J4"/>
<keyword evidence="6" id="KW-1185">Reference proteome</keyword>
<evidence type="ECO:0000313" key="6">
    <source>
        <dbReference type="Proteomes" id="UP000265140"/>
    </source>
</evidence>
<dbReference type="SUPFAM" id="SSF57630">
    <property type="entry name" value="GLA-domain"/>
    <property type="match status" value="1"/>
</dbReference>
<dbReference type="Proteomes" id="UP000265140">
    <property type="component" value="Chromosome 8"/>
</dbReference>
<feature type="compositionally biased region" description="Basic and acidic residues" evidence="2">
    <location>
        <begin position="247"/>
        <end position="257"/>
    </location>
</feature>
<dbReference type="GO" id="GO:0005615">
    <property type="term" value="C:extracellular space"/>
    <property type="evidence" value="ECO:0007669"/>
    <property type="project" value="TreeGrafter"/>
</dbReference>
<dbReference type="Ensembl" id="ENSELUT00000096906.1">
    <property type="protein sequence ID" value="ENSELUP00000094002.1"/>
    <property type="gene ID" value="ENSELUG00000044897.1"/>
</dbReference>
<dbReference type="PROSITE" id="PS00011">
    <property type="entry name" value="GLA_1"/>
    <property type="match status" value="1"/>
</dbReference>
<dbReference type="PROSITE" id="PS50998">
    <property type="entry name" value="GLA_2"/>
    <property type="match status" value="1"/>
</dbReference>
<feature type="region of interest" description="Disordered" evidence="2">
    <location>
        <begin position="214"/>
        <end position="271"/>
    </location>
</feature>
<keyword evidence="3" id="KW-0472">Membrane</keyword>
<reference evidence="5" key="2">
    <citation type="submission" date="2025-08" db="UniProtKB">
        <authorList>
            <consortium name="Ensembl"/>
        </authorList>
    </citation>
    <scope>IDENTIFICATION</scope>
</reference>
<dbReference type="Pfam" id="PF00594">
    <property type="entry name" value="Gla"/>
    <property type="match status" value="1"/>
</dbReference>
<organism evidence="5 6">
    <name type="scientific">Esox lucius</name>
    <name type="common">Northern pike</name>
    <dbReference type="NCBI Taxonomy" id="8010"/>
    <lineage>
        <taxon>Eukaryota</taxon>
        <taxon>Metazoa</taxon>
        <taxon>Chordata</taxon>
        <taxon>Craniata</taxon>
        <taxon>Vertebrata</taxon>
        <taxon>Euteleostomi</taxon>
        <taxon>Actinopterygii</taxon>
        <taxon>Neopterygii</taxon>
        <taxon>Teleostei</taxon>
        <taxon>Protacanthopterygii</taxon>
        <taxon>Esociformes</taxon>
        <taxon>Esocidae</taxon>
        <taxon>Esox</taxon>
    </lineage>
</organism>
<dbReference type="PANTHER" id="PTHR24278">
    <property type="entry name" value="COAGULATION FACTOR"/>
    <property type="match status" value="1"/>
</dbReference>
<name>A0AAY5L5J4_ESOLU</name>
<proteinExistence type="predicted"/>
<sequence>MQLVGSSLIATGSGSTSPLLLSIFPTSSSTLHSHSFSSLIVLSISPPPHVSLSRPPFSFFSPPVSHVSPIHLLVFVQSDQANSVLKRLRRDNSYLLEEIRQGNIQRECREEICTYEEAREAFENDEKTQRFWDEYVRESSPSGGLQSVVGGVHSLYLILPLLLVLLLIAAVAVTVWRCHSRKRSERGPALGHSHRDPTLSVVSMDQLGRDLHDHSELSVDSGPAYPGSGVTSTRGSRGDPPPSYDEAVGHMDVHVETEPPPQYDDIVGPGK</sequence>
<dbReference type="InterPro" id="IPR035972">
    <property type="entry name" value="GLA-like_dom_SF"/>
</dbReference>
<dbReference type="FunFam" id="4.10.740.10:FF:000001">
    <property type="entry name" value="vitamin K-dependent protein S"/>
    <property type="match status" value="1"/>
</dbReference>
<reference evidence="5 6" key="1">
    <citation type="submission" date="2020-02" db="EMBL/GenBank/DDBJ databases">
        <title>Esox lucius (northern pike) genome, fEsoLuc1, primary haplotype.</title>
        <authorList>
            <person name="Myers G."/>
            <person name="Karagic N."/>
            <person name="Meyer A."/>
            <person name="Pippel M."/>
            <person name="Reichard M."/>
            <person name="Winkler S."/>
            <person name="Tracey A."/>
            <person name="Sims Y."/>
            <person name="Howe K."/>
            <person name="Rhie A."/>
            <person name="Formenti G."/>
            <person name="Durbin R."/>
            <person name="Fedrigo O."/>
            <person name="Jarvis E.D."/>
        </authorList>
    </citation>
    <scope>NUCLEOTIDE SEQUENCE [LARGE SCALE GENOMIC DNA]</scope>
</reference>
<accession>A0AAY5L5J4</accession>
<evidence type="ECO:0000313" key="5">
    <source>
        <dbReference type="Ensembl" id="ENSELUP00000094002.1"/>
    </source>
</evidence>
<dbReference type="InterPro" id="IPR017857">
    <property type="entry name" value="Coagulation_fac-like_Gla_dom"/>
</dbReference>
<dbReference type="InterPro" id="IPR050442">
    <property type="entry name" value="Peptidase_S1_coag_factors"/>
</dbReference>
<evidence type="ECO:0000256" key="2">
    <source>
        <dbReference type="SAM" id="MobiDB-lite"/>
    </source>
</evidence>
<reference evidence="5" key="3">
    <citation type="submission" date="2025-09" db="UniProtKB">
        <authorList>
            <consortium name="Ensembl"/>
        </authorList>
    </citation>
    <scope>IDENTIFICATION</scope>
</reference>
<dbReference type="Gene3D" id="4.10.740.10">
    <property type="entry name" value="Coagulation Factor IX"/>
    <property type="match status" value="1"/>
</dbReference>
<dbReference type="GO" id="GO:0005509">
    <property type="term" value="F:calcium ion binding"/>
    <property type="evidence" value="ECO:0007669"/>
    <property type="project" value="InterPro"/>
</dbReference>
<evidence type="ECO:0000256" key="3">
    <source>
        <dbReference type="SAM" id="Phobius"/>
    </source>
</evidence>
<dbReference type="SMART" id="SM00069">
    <property type="entry name" value="GLA"/>
    <property type="match status" value="1"/>
</dbReference>
<dbReference type="PANTHER" id="PTHR24278:SF37">
    <property type="entry name" value="TRANSMEMBRANE GAMMA-CARBOXYGLUTAMIC ACID PROTEIN 1"/>
    <property type="match status" value="1"/>
</dbReference>
<dbReference type="GeneTree" id="ENSGT00940000158538"/>
<protein>
    <submittedName>
        <fullName evidence="5">Proline rich Gla (G-carboxyglutamic acid) 1</fullName>
    </submittedName>
</protein>
<evidence type="ECO:0000259" key="4">
    <source>
        <dbReference type="PROSITE" id="PS50998"/>
    </source>
</evidence>
<feature type="domain" description="Gla" evidence="4">
    <location>
        <begin position="91"/>
        <end position="137"/>
    </location>
</feature>
<keyword evidence="1" id="KW-1015">Disulfide bond</keyword>